<dbReference type="Proteomes" id="UP000680132">
    <property type="component" value="Unassembled WGS sequence"/>
</dbReference>
<name>A0A939QS21_9MICO</name>
<protein>
    <submittedName>
        <fullName evidence="1">DUF4238 domain-containing protein</fullName>
    </submittedName>
</protein>
<organism evidence="1 2">
    <name type="scientific">Microbacterium stercoris</name>
    <dbReference type="NCBI Taxonomy" id="2820289"/>
    <lineage>
        <taxon>Bacteria</taxon>
        <taxon>Bacillati</taxon>
        <taxon>Actinomycetota</taxon>
        <taxon>Actinomycetes</taxon>
        <taxon>Micrococcales</taxon>
        <taxon>Microbacteriaceae</taxon>
        <taxon>Microbacterium</taxon>
    </lineage>
</organism>
<proteinExistence type="predicted"/>
<evidence type="ECO:0000313" key="1">
    <source>
        <dbReference type="EMBL" id="MBO3664073.1"/>
    </source>
</evidence>
<comment type="caution">
    <text evidence="1">The sequence shown here is derived from an EMBL/GenBank/DDBJ whole genome shotgun (WGS) entry which is preliminary data.</text>
</comment>
<keyword evidence="2" id="KW-1185">Reference proteome</keyword>
<gene>
    <name evidence="1" type="ORF">J5V96_11185</name>
</gene>
<dbReference type="AlphaFoldDB" id="A0A939QS21"/>
<sequence length="236" mass="26182">MAVKRAHMITRGYLEAWSNERGLVHVWDAEHEINKPQSLTNATVVSYGYQTTVTSFDLEGYYAEVESQAIPALRSLATGGAPDSAGRSAIVSFLDMHLERGRYADQTKVKVPVWMGSMTEPGRMAEMALGDRLTFARDVDTEAIRLDRLRVERWTWRVVNVQGGLVTGDGAVLLFRKTHGAPLSAVTFPLSPTRLLIIGDGLPGIHPQFNLMIASKCRRWLVDHVDGAVARTFGFR</sequence>
<accession>A0A939QS21</accession>
<dbReference type="RefSeq" id="WP_208503785.1">
    <property type="nucleotide sequence ID" value="NZ_JAGFOA010000004.1"/>
</dbReference>
<dbReference type="EMBL" id="JAGFOA010000004">
    <property type="protein sequence ID" value="MBO3664073.1"/>
    <property type="molecule type" value="Genomic_DNA"/>
</dbReference>
<evidence type="ECO:0000313" key="2">
    <source>
        <dbReference type="Proteomes" id="UP000680132"/>
    </source>
</evidence>
<reference evidence="1" key="1">
    <citation type="submission" date="2021-03" db="EMBL/GenBank/DDBJ databases">
        <title>Microbacterium sp. nov., a novel actinobacterium isolated from cow dung.</title>
        <authorList>
            <person name="Zhang L."/>
        </authorList>
    </citation>
    <scope>NUCLEOTIDE SEQUENCE</scope>
    <source>
        <strain evidence="1">NEAU-LLB</strain>
    </source>
</reference>